<evidence type="ECO:0000313" key="5">
    <source>
        <dbReference type="Proteomes" id="UP000245728"/>
    </source>
</evidence>
<dbReference type="Pfam" id="PF06452">
    <property type="entry name" value="CBM9_1"/>
    <property type="match status" value="1"/>
</dbReference>
<organism evidence="4 5">
    <name type="scientific">Saliniradius amylolyticus</name>
    <dbReference type="NCBI Taxonomy" id="2183582"/>
    <lineage>
        <taxon>Bacteria</taxon>
        <taxon>Pseudomonadati</taxon>
        <taxon>Pseudomonadota</taxon>
        <taxon>Gammaproteobacteria</taxon>
        <taxon>Alteromonadales</taxon>
        <taxon>Alteromonadaceae</taxon>
        <taxon>Saliniradius</taxon>
    </lineage>
</organism>
<dbReference type="Gene3D" id="2.60.40.1190">
    <property type="match status" value="1"/>
</dbReference>
<protein>
    <submittedName>
        <fullName evidence="4">Uncharacterized protein</fullName>
    </submittedName>
</protein>
<dbReference type="Proteomes" id="UP000245728">
    <property type="component" value="Chromosome"/>
</dbReference>
<evidence type="ECO:0000256" key="1">
    <source>
        <dbReference type="SAM" id="SignalP"/>
    </source>
</evidence>
<keyword evidence="1" id="KW-0732">Signal</keyword>
<evidence type="ECO:0000313" key="4">
    <source>
        <dbReference type="EMBL" id="AWL11607.1"/>
    </source>
</evidence>
<name>A0A2S2E3K7_9ALTE</name>
<dbReference type="CDD" id="cd09618">
    <property type="entry name" value="CBM9_like_2"/>
    <property type="match status" value="1"/>
</dbReference>
<feature type="signal peptide" evidence="1">
    <location>
        <begin position="1"/>
        <end position="17"/>
    </location>
</feature>
<evidence type="ECO:0000259" key="3">
    <source>
        <dbReference type="Pfam" id="PF19313"/>
    </source>
</evidence>
<dbReference type="RefSeq" id="WP_109339236.1">
    <property type="nucleotide sequence ID" value="NZ_CP029347.1"/>
</dbReference>
<reference evidence="4 5" key="1">
    <citation type="submission" date="2018-05" db="EMBL/GenBank/DDBJ databases">
        <title>Salinimonas sp. HMF8227 Genome sequencing and assembly.</title>
        <authorList>
            <person name="Kang H."/>
            <person name="Kang J."/>
            <person name="Cha I."/>
            <person name="Kim H."/>
            <person name="Joh K."/>
        </authorList>
    </citation>
    <scope>NUCLEOTIDE SEQUENCE [LARGE SCALE GENOMIC DNA]</scope>
    <source>
        <strain evidence="4 5">HMF8227</strain>
    </source>
</reference>
<proteinExistence type="predicted"/>
<feature type="domain" description="DUF5916" evidence="3">
    <location>
        <begin position="258"/>
        <end position="335"/>
    </location>
</feature>
<evidence type="ECO:0000259" key="2">
    <source>
        <dbReference type="Pfam" id="PF06452"/>
    </source>
</evidence>
<keyword evidence="5" id="KW-1185">Reference proteome</keyword>
<gene>
    <name evidence="4" type="ORF">HMF8227_01126</name>
</gene>
<dbReference type="AlphaFoldDB" id="A0A2S2E3K7"/>
<dbReference type="InterPro" id="IPR010502">
    <property type="entry name" value="Carb-bd_dom_fam9"/>
</dbReference>
<dbReference type="SUPFAM" id="SSF49344">
    <property type="entry name" value="CBD9-like"/>
    <property type="match status" value="1"/>
</dbReference>
<dbReference type="EMBL" id="CP029347">
    <property type="protein sequence ID" value="AWL11607.1"/>
    <property type="molecule type" value="Genomic_DNA"/>
</dbReference>
<dbReference type="GO" id="GO:0004553">
    <property type="term" value="F:hydrolase activity, hydrolyzing O-glycosyl compounds"/>
    <property type="evidence" value="ECO:0007669"/>
    <property type="project" value="InterPro"/>
</dbReference>
<dbReference type="Pfam" id="PF19313">
    <property type="entry name" value="DUF5916"/>
    <property type="match status" value="1"/>
</dbReference>
<accession>A0A2S2E3K7</accession>
<feature type="chain" id="PRO_5015639158" evidence="1">
    <location>
        <begin position="18"/>
        <end position="764"/>
    </location>
</feature>
<sequence>MRTRLIAVSLLASTAFADDAAMAPFQIPNLPADVTIDGKIDESIWQQAGVRELSYVTWPDENAPSPVNTTLRIFESGDTLYLAFDAKDPNPNDIRAFYSDRDNIWSDDAVGVKLDTFNDSRLAYQFFVNPFGVQGDAIENEMTGQESDSWDAIWQSAGQITEDGYQVEMAIPLRILNFKESDRTQTWQAEFVRFYPRDERLRLSNLPKDRSNACTLCQLSPLQGFAEAEQGTDLTLVPTLVTSRSRSRDPAETLNWDYDSKLEPGLDIKWGVTPEMSLQATLNPDFSQVEADVAQLSINNTFTLFFPEQRPFFLENADYFASNYNLIYTRNVGAPDYGAKLTGRAGDHTLGVFGANDINTTFIVPGNIGSSIAELERESQNAALRYRYDASDNLSLGWVSTHRQADDYRNTVYGGDAKYRVNEQDTVRVQYVHSSTRYPNGLYQEFCDDEQCQSSQEFTETALRLQQTDIDDKAYRVDLNHDERDWFAYVSHSYQGKDFRADLGFESRSDFVKTVAGGGYAWYNESSWWSRFRLRGDWDITHNTNGELIERENEANITLDAVKQSYVQLGYVERQRVGQRRDTSRLAIDGNTRLYDEYLYYLFAEMRPNANWYMNLDIQHGEQIDFANDRLGDHFRFQAVADWNLGAHFKLKLRHTYRSMDAADAPLFTANLTDTRFIYQFDAKQYLRLSLIYSDIERNQANYLDDVTEQSTDLGTQLLYSYKVNPLTSFFVGYADHGFTDDVVAGYTRDEQSVFMKFSYAWML</sequence>
<feature type="domain" description="Carbohydrate-binding" evidence="2">
    <location>
        <begin position="36"/>
        <end position="176"/>
    </location>
</feature>
<dbReference type="KEGG" id="salh:HMF8227_01126"/>
<dbReference type="GO" id="GO:0030246">
    <property type="term" value="F:carbohydrate binding"/>
    <property type="evidence" value="ECO:0007669"/>
    <property type="project" value="InterPro"/>
</dbReference>
<dbReference type="OrthoDB" id="9786766at2"/>
<dbReference type="GO" id="GO:0016052">
    <property type="term" value="P:carbohydrate catabolic process"/>
    <property type="evidence" value="ECO:0007669"/>
    <property type="project" value="InterPro"/>
</dbReference>
<dbReference type="InterPro" id="IPR045670">
    <property type="entry name" value="DUF5916"/>
</dbReference>